<feature type="domain" description="Ig-like" evidence="6">
    <location>
        <begin position="66"/>
        <end position="162"/>
    </location>
</feature>
<evidence type="ECO:0000256" key="3">
    <source>
        <dbReference type="ARBA" id="ARBA00023157"/>
    </source>
</evidence>
<dbReference type="EMBL" id="GFAC01004365">
    <property type="protein sequence ID" value="JAT94823.1"/>
    <property type="molecule type" value="mRNA"/>
</dbReference>
<feature type="non-terminal residue" evidence="7">
    <location>
        <position position="1"/>
    </location>
</feature>
<dbReference type="InterPro" id="IPR051275">
    <property type="entry name" value="Cell_adhesion_signaling"/>
</dbReference>
<dbReference type="InterPro" id="IPR007110">
    <property type="entry name" value="Ig-like_dom"/>
</dbReference>
<dbReference type="InterPro" id="IPR003599">
    <property type="entry name" value="Ig_sub"/>
</dbReference>
<organism evidence="7">
    <name type="scientific">Amblyomma aureolatum</name>
    <dbReference type="NCBI Taxonomy" id="187763"/>
    <lineage>
        <taxon>Eukaryota</taxon>
        <taxon>Metazoa</taxon>
        <taxon>Ecdysozoa</taxon>
        <taxon>Arthropoda</taxon>
        <taxon>Chelicerata</taxon>
        <taxon>Arachnida</taxon>
        <taxon>Acari</taxon>
        <taxon>Parasitiformes</taxon>
        <taxon>Ixodida</taxon>
        <taxon>Ixodoidea</taxon>
        <taxon>Ixodidae</taxon>
        <taxon>Amblyomminae</taxon>
        <taxon>Amblyomma</taxon>
    </lineage>
</organism>
<evidence type="ECO:0000256" key="2">
    <source>
        <dbReference type="ARBA" id="ARBA00023136"/>
    </source>
</evidence>
<dbReference type="Gene3D" id="2.60.40.10">
    <property type="entry name" value="Immunoglobulins"/>
    <property type="match status" value="3"/>
</dbReference>
<keyword evidence="5" id="KW-0393">Immunoglobulin domain</keyword>
<dbReference type="GO" id="GO:0098609">
    <property type="term" value="P:cell-cell adhesion"/>
    <property type="evidence" value="ECO:0007669"/>
    <property type="project" value="TreeGrafter"/>
</dbReference>
<dbReference type="GO" id="GO:0005886">
    <property type="term" value="C:plasma membrane"/>
    <property type="evidence" value="ECO:0007669"/>
    <property type="project" value="TreeGrafter"/>
</dbReference>
<dbReference type="InterPro" id="IPR036179">
    <property type="entry name" value="Ig-like_dom_sf"/>
</dbReference>
<name>A0A1E1X6E0_9ACAR</name>
<protein>
    <submittedName>
        <fullName evidence="7">Putative membrane glycoprotein lig-1</fullName>
    </submittedName>
</protein>
<sequence>IDESTVLSLGSSLILNYSRFSVKRDGDGYYVLHIERTGYEDSGLYACQINTNPVKTEYTSLEVTGPSLFDEFLSSPSTVVGYLGEGVSLRCVSRSTSRLSITWRHEVLEEDSPKTKSVLAGAHLAEGEWLNITTLSRGDAGIYVCTVANGGSGTAYRRIALEIFYPPEIVAINFEGTDAEGSDTATLSCGARGHPAPTVYWTKRGHAGSLRTDVSNAEVERHQNDEARRTSYLRRVQHKDIDLYSCVAKNALGETSAELRLINANNG</sequence>
<evidence type="ECO:0000256" key="5">
    <source>
        <dbReference type="ARBA" id="ARBA00023319"/>
    </source>
</evidence>
<evidence type="ECO:0000256" key="1">
    <source>
        <dbReference type="ARBA" id="ARBA00004479"/>
    </source>
</evidence>
<dbReference type="AlphaFoldDB" id="A0A1E1X6E0"/>
<evidence type="ECO:0000259" key="6">
    <source>
        <dbReference type="PROSITE" id="PS50835"/>
    </source>
</evidence>
<keyword evidence="3" id="KW-1015">Disulfide bond</keyword>
<dbReference type="SUPFAM" id="SSF48726">
    <property type="entry name" value="Immunoglobulin"/>
    <property type="match status" value="3"/>
</dbReference>
<dbReference type="SMART" id="SM00408">
    <property type="entry name" value="IGc2"/>
    <property type="match status" value="2"/>
</dbReference>
<dbReference type="GO" id="GO:0050839">
    <property type="term" value="F:cell adhesion molecule binding"/>
    <property type="evidence" value="ECO:0007669"/>
    <property type="project" value="TreeGrafter"/>
</dbReference>
<dbReference type="InterPro" id="IPR013783">
    <property type="entry name" value="Ig-like_fold"/>
</dbReference>
<dbReference type="SMART" id="SM00409">
    <property type="entry name" value="IG"/>
    <property type="match status" value="3"/>
</dbReference>
<keyword evidence="4" id="KW-0325">Glycoprotein</keyword>
<dbReference type="InterPro" id="IPR003598">
    <property type="entry name" value="Ig_sub2"/>
</dbReference>
<accession>A0A1E1X6E0</accession>
<feature type="domain" description="Ig-like" evidence="6">
    <location>
        <begin position="167"/>
        <end position="262"/>
    </location>
</feature>
<dbReference type="GO" id="GO:0005911">
    <property type="term" value="C:cell-cell junction"/>
    <property type="evidence" value="ECO:0007669"/>
    <property type="project" value="TreeGrafter"/>
</dbReference>
<dbReference type="PROSITE" id="PS50835">
    <property type="entry name" value="IG_LIKE"/>
    <property type="match status" value="2"/>
</dbReference>
<evidence type="ECO:0000313" key="7">
    <source>
        <dbReference type="EMBL" id="JAT94823.1"/>
    </source>
</evidence>
<comment type="subcellular location">
    <subcellularLocation>
        <location evidence="1">Membrane</location>
        <topology evidence="1">Single-pass type I membrane protein</topology>
    </subcellularLocation>
</comment>
<evidence type="ECO:0000256" key="4">
    <source>
        <dbReference type="ARBA" id="ARBA00023180"/>
    </source>
</evidence>
<keyword evidence="2" id="KW-0472">Membrane</keyword>
<dbReference type="PANTHER" id="PTHR11640:SF164">
    <property type="entry name" value="MAM DOMAIN-CONTAINING GLYCOSYLPHOSPHATIDYLINOSITOL ANCHOR PROTEIN 1"/>
    <property type="match status" value="1"/>
</dbReference>
<dbReference type="Pfam" id="PF13927">
    <property type="entry name" value="Ig_3"/>
    <property type="match status" value="2"/>
</dbReference>
<feature type="non-terminal residue" evidence="7">
    <location>
        <position position="267"/>
    </location>
</feature>
<proteinExistence type="evidence at transcript level"/>
<dbReference type="PANTHER" id="PTHR11640">
    <property type="entry name" value="NEPHRIN"/>
    <property type="match status" value="1"/>
</dbReference>
<reference evidence="7" key="1">
    <citation type="journal article" date="2017" name="Front. Cell. Infect. Microbiol.">
        <title>The Distinct Transcriptional Response of the Midgut of Amblyomma sculptum and Amblyomma aureolatum Ticks to Rickettsia rickettsii Correlates to Their Differences in Susceptibility to Infection.</title>
        <authorList>
            <person name="Martins L.A."/>
            <person name="Galletti M.F.B.M."/>
            <person name="Ribeiro J.M."/>
            <person name="Fujita A."/>
            <person name="Costa F.B."/>
            <person name="Labruna M.B."/>
            <person name="Daffre S."/>
            <person name="Fogaca A.C."/>
        </authorList>
    </citation>
    <scope>NUCLEOTIDE SEQUENCE</scope>
</reference>